<evidence type="ECO:0000313" key="1">
    <source>
        <dbReference type="EMBL" id="PIV08116.1"/>
    </source>
</evidence>
<comment type="caution">
    <text evidence="1">The sequence shown here is derived from an EMBL/GenBank/DDBJ whole genome shotgun (WGS) entry which is preliminary data.</text>
</comment>
<dbReference type="AlphaFoldDB" id="A0A2M7BRK3"/>
<organism evidence="1 2">
    <name type="scientific">Candidatus Roizmanbacteria bacterium CG03_land_8_20_14_0_80_39_12</name>
    <dbReference type="NCBI Taxonomy" id="1974847"/>
    <lineage>
        <taxon>Bacteria</taxon>
        <taxon>Candidatus Roizmaniibacteriota</taxon>
    </lineage>
</organism>
<evidence type="ECO:0000313" key="2">
    <source>
        <dbReference type="Proteomes" id="UP000230119"/>
    </source>
</evidence>
<accession>A0A2M7BRK3</accession>
<dbReference type="PANTHER" id="PTHR41930:SF1">
    <property type="entry name" value="DEPHOSPHO-COA KINASE"/>
    <property type="match status" value="1"/>
</dbReference>
<dbReference type="Gene3D" id="3.40.50.300">
    <property type="entry name" value="P-loop containing nucleotide triphosphate hydrolases"/>
    <property type="match status" value="1"/>
</dbReference>
<evidence type="ECO:0008006" key="3">
    <source>
        <dbReference type="Google" id="ProtNLM"/>
    </source>
</evidence>
<dbReference type="Pfam" id="PF13238">
    <property type="entry name" value="AAA_18"/>
    <property type="match status" value="1"/>
</dbReference>
<name>A0A2M7BRK3_9BACT</name>
<proteinExistence type="predicted"/>
<protein>
    <recommendedName>
        <fullName evidence="3">Dephospho-CoA kinase</fullName>
    </recommendedName>
</protein>
<dbReference type="SUPFAM" id="SSF52540">
    <property type="entry name" value="P-loop containing nucleoside triphosphate hydrolases"/>
    <property type="match status" value="1"/>
</dbReference>
<reference evidence="2" key="1">
    <citation type="submission" date="2017-09" db="EMBL/GenBank/DDBJ databases">
        <title>Depth-based differentiation of microbial function through sediment-hosted aquifers and enrichment of novel symbionts in the deep terrestrial subsurface.</title>
        <authorList>
            <person name="Probst A.J."/>
            <person name="Ladd B."/>
            <person name="Jarett J.K."/>
            <person name="Geller-Mcgrath D.E."/>
            <person name="Sieber C.M.K."/>
            <person name="Emerson J.B."/>
            <person name="Anantharaman K."/>
            <person name="Thomas B.C."/>
            <person name="Malmstrom R."/>
            <person name="Stieglmeier M."/>
            <person name="Klingl A."/>
            <person name="Woyke T."/>
            <person name="Ryan C.M."/>
            <person name="Banfield J.F."/>
        </authorList>
    </citation>
    <scope>NUCLEOTIDE SEQUENCE [LARGE SCALE GENOMIC DNA]</scope>
</reference>
<dbReference type="EMBL" id="PEVA01000185">
    <property type="protein sequence ID" value="PIV08116.1"/>
    <property type="molecule type" value="Genomic_DNA"/>
</dbReference>
<dbReference type="InterPro" id="IPR027417">
    <property type="entry name" value="P-loop_NTPase"/>
</dbReference>
<dbReference type="PANTHER" id="PTHR41930">
    <property type="entry name" value="UPF0200 PROTEIN MJ1399"/>
    <property type="match status" value="1"/>
</dbReference>
<sequence length="210" mass="24108">MGFDLIGIVGPIACGKGVIVDYLKQKHGYISFSLSSILHDELKKQGITVFTRTTLQDRGDELRKKEGEGVLAKRAIEQLKAQSSKLKAEKIIIEGIRNQGEVAYLRTIPGFYLIAVDAKREIRYQRVLSRGKPWDPKDWKTFLQVDGRDRGDTETSNGQQVRKCMELADIRIENNGNMSELMNSLKKALLSRHPLHTRRQYTLFFDYFQF</sequence>
<dbReference type="Proteomes" id="UP000230119">
    <property type="component" value="Unassembled WGS sequence"/>
</dbReference>
<gene>
    <name evidence="1" type="ORF">COS52_04400</name>
</gene>